<dbReference type="EMBL" id="LSDD01000149">
    <property type="protein sequence ID" value="KXB60898.1"/>
    <property type="molecule type" value="Genomic_DNA"/>
</dbReference>
<dbReference type="InterPro" id="IPR051551">
    <property type="entry name" value="Autotransporter_adhesion"/>
</dbReference>
<name>A0A133ZZN9_9FUSO</name>
<dbReference type="PRINTS" id="PR00723">
    <property type="entry name" value="SUBTILISIN"/>
</dbReference>
<dbReference type="Gene3D" id="3.40.50.200">
    <property type="entry name" value="Peptidase S8/S53 domain"/>
    <property type="match status" value="1"/>
</dbReference>
<evidence type="ECO:0000256" key="1">
    <source>
        <dbReference type="ARBA" id="ARBA00022670"/>
    </source>
</evidence>
<evidence type="ECO:0000259" key="7">
    <source>
        <dbReference type="PROSITE" id="PS51208"/>
    </source>
</evidence>
<dbReference type="PROSITE" id="PS51257">
    <property type="entry name" value="PROKAR_LIPOPROTEIN"/>
    <property type="match status" value="1"/>
</dbReference>
<evidence type="ECO:0000313" key="8">
    <source>
        <dbReference type="EMBL" id="KXB60898.1"/>
    </source>
</evidence>
<dbReference type="GO" id="GO:0006508">
    <property type="term" value="P:proteolysis"/>
    <property type="evidence" value="ECO:0007669"/>
    <property type="project" value="UniProtKB-KW"/>
</dbReference>
<dbReference type="Proteomes" id="UP000070483">
    <property type="component" value="Unassembled WGS sequence"/>
</dbReference>
<feature type="domain" description="Autotransporter" evidence="7">
    <location>
        <begin position="740"/>
        <end position="1026"/>
    </location>
</feature>
<feature type="active site" description="Charge relay system" evidence="5">
    <location>
        <position position="122"/>
    </location>
</feature>
<dbReference type="GO" id="GO:0019867">
    <property type="term" value="C:outer membrane"/>
    <property type="evidence" value="ECO:0007669"/>
    <property type="project" value="InterPro"/>
</dbReference>
<keyword evidence="9" id="KW-1185">Reference proteome</keyword>
<dbReference type="Gene3D" id="2.40.128.130">
    <property type="entry name" value="Autotransporter beta-domain"/>
    <property type="match status" value="1"/>
</dbReference>
<dbReference type="InterPro" id="IPR036709">
    <property type="entry name" value="Autotransporte_beta_dom_sf"/>
</dbReference>
<evidence type="ECO:0000256" key="4">
    <source>
        <dbReference type="ARBA" id="ARBA00022825"/>
    </source>
</evidence>
<dbReference type="InterPro" id="IPR036852">
    <property type="entry name" value="Peptidase_S8/S53_dom_sf"/>
</dbReference>
<evidence type="ECO:0000313" key="9">
    <source>
        <dbReference type="Proteomes" id="UP000070483"/>
    </source>
</evidence>
<dbReference type="Pfam" id="PF00082">
    <property type="entry name" value="Peptidase_S8"/>
    <property type="match status" value="1"/>
</dbReference>
<dbReference type="NCBIfam" id="TIGR01414">
    <property type="entry name" value="autotrans_barl"/>
    <property type="match status" value="1"/>
</dbReference>
<evidence type="ECO:0000256" key="3">
    <source>
        <dbReference type="ARBA" id="ARBA00022801"/>
    </source>
</evidence>
<accession>A0A133ZZN9</accession>
<dbReference type="RefSeq" id="WP_060918502.1">
    <property type="nucleotide sequence ID" value="NZ_KQ960109.1"/>
</dbReference>
<proteinExistence type="inferred from homology"/>
<feature type="region of interest" description="Disordered" evidence="6">
    <location>
        <begin position="17"/>
        <end position="109"/>
    </location>
</feature>
<dbReference type="InterPro" id="IPR034061">
    <property type="entry name" value="Peptidases_S8_Autotransporter"/>
</dbReference>
<dbReference type="InterPro" id="IPR005546">
    <property type="entry name" value="Autotransporte_beta"/>
</dbReference>
<sequence>MKKTLLLISLITVLSSCGGGRGGGGSSQTSQATPIPNPSRPSENSPQIPGNIGGKSNFNPSQNIGNSESNNNSSSGQSAGNSTTNNSSNSGQQSQVPTPNNFEKPANQGVMTGKGVQVAVLDEDFITNNETMKYYKRGQTFEKVKEDEFKGRLNSNYAVATGHSPSKNDHGLRVATILGGKSGNGAKGATIHGVSLGTQSAGLIINVDRYKELQGKGVRIYNQSLGIPQEFSSTTYRKDLWESIKTVGNWTQDKMDQKVDELINFYKKAVNEGSLFVWAAGNYKTDKTELTAVSVQSGLPIAIPSLQKGWIAVVGLEEQADGSAKDFPKHFAWAGESAAYWTISANGRCELPGCSSPGSSNAAPRVTATAAKVKERFPWMTGHEIQQTILTTATKINTLLIGNGDVSSRYGWGYLNEEKALKGPAQFDNILLVGKNAALAGLKGQFNANIGNSMTSIFENDIKGDGGLRKSGNGTLILTGNNSYAGDTTIDEGKLEIYGNNTSDVTINSQGTLVTYPTAIINKKDGVPKSVYNNGGTFENRGSGAVITGNYIATAGSITKAEIGSKLIVNGIVNLNGESATLQTLSNGRYITAKPLSMTVIEAEKGIEGNFGKVETSELVNGATEVKGNKLSVKLSRKNVLDYVKKIAGTDEMQENTAQNIETAFQKLDEKIENGTAENILQFEKKAAKLQSLSSTARVAILDSLSGQIYASAQALTFGHSQTVNKDLSNRLVMLGTLDNVGDKFGLWVSGFGANGKLKQDGYGTGDTKVLGGQVGIDKQFGENLILGTALSYSKADVKFDRYGGKSNANNFGFSLYGRLGNKNNPLYLQGRLGAGFVDSDVERDIILGSNDYSQAKINHNDKVYSGYLETGYDIKNKNGDFVVTPFVGLTHDTVQRGSFSEKDSQFGLTAEKKTYNQTAALVGLRVGKSVNWNGGSKTTFQGYVTHQKAFKDEDLSFDARYTGLPGAKFKVKGIGLSKNKTWVGAGALTEVNKSFGWYVNYDGSMDSGKGKGSNNVYTTGVRINF</sequence>
<dbReference type="SUPFAM" id="SSF103515">
    <property type="entry name" value="Autotransporter"/>
    <property type="match status" value="1"/>
</dbReference>
<dbReference type="AlphaFoldDB" id="A0A133ZZN9"/>
<dbReference type="InterPro" id="IPR000209">
    <property type="entry name" value="Peptidase_S8/S53_dom"/>
</dbReference>
<dbReference type="InterPro" id="IPR013425">
    <property type="entry name" value="Autotrns_rpt"/>
</dbReference>
<feature type="active site" description="Charge relay system" evidence="5">
    <location>
        <position position="360"/>
    </location>
</feature>
<feature type="compositionally biased region" description="Low complexity" evidence="6">
    <location>
        <begin position="61"/>
        <end position="95"/>
    </location>
</feature>
<gene>
    <name evidence="8" type="ORF">HMPREF3180_01964</name>
</gene>
<keyword evidence="3 5" id="KW-0378">Hydrolase</keyword>
<dbReference type="PATRIC" id="fig|157687.3.peg.1962"/>
<evidence type="ECO:0000256" key="5">
    <source>
        <dbReference type="PROSITE-ProRule" id="PRU01240"/>
    </source>
</evidence>
<keyword evidence="2" id="KW-0732">Signal</keyword>
<feature type="active site" description="Charge relay system" evidence="5">
    <location>
        <position position="170"/>
    </location>
</feature>
<dbReference type="SMART" id="SM00869">
    <property type="entry name" value="Autotransporter"/>
    <property type="match status" value="1"/>
</dbReference>
<feature type="compositionally biased region" description="Gly residues" evidence="6">
    <location>
        <begin position="17"/>
        <end position="26"/>
    </location>
</feature>
<protein>
    <submittedName>
        <fullName evidence="8">Outer membrane autotransporter barrel domain protein</fullName>
    </submittedName>
</protein>
<dbReference type="NCBIfam" id="TIGR02601">
    <property type="entry name" value="autotrns_rpt"/>
    <property type="match status" value="1"/>
</dbReference>
<dbReference type="PANTHER" id="PTHR35037:SF3">
    <property type="entry name" value="C-TERMINAL REGION OF AIDA-LIKE PROTEIN"/>
    <property type="match status" value="1"/>
</dbReference>
<dbReference type="SUPFAM" id="SSF52743">
    <property type="entry name" value="Subtilisin-like"/>
    <property type="match status" value="1"/>
</dbReference>
<dbReference type="InterPro" id="IPR006315">
    <property type="entry name" value="OM_autotransptr_brl_dom"/>
</dbReference>
<dbReference type="InterPro" id="IPR015500">
    <property type="entry name" value="Peptidase_S8_subtilisin-rel"/>
</dbReference>
<dbReference type="PROSITE" id="PS51892">
    <property type="entry name" value="SUBTILASE"/>
    <property type="match status" value="1"/>
</dbReference>
<comment type="similarity">
    <text evidence="5">Belongs to the peptidase S8 family.</text>
</comment>
<evidence type="ECO:0000256" key="6">
    <source>
        <dbReference type="SAM" id="MobiDB-lite"/>
    </source>
</evidence>
<dbReference type="OrthoDB" id="5360469at2"/>
<dbReference type="PROSITE" id="PS51208">
    <property type="entry name" value="AUTOTRANSPORTER"/>
    <property type="match status" value="1"/>
</dbReference>
<dbReference type="Pfam" id="PF03797">
    <property type="entry name" value="Autotransporter"/>
    <property type="match status" value="1"/>
</dbReference>
<organism evidence="8 9">
    <name type="scientific">Leptotrichia wadei</name>
    <dbReference type="NCBI Taxonomy" id="157687"/>
    <lineage>
        <taxon>Bacteria</taxon>
        <taxon>Fusobacteriati</taxon>
        <taxon>Fusobacteriota</taxon>
        <taxon>Fusobacteriia</taxon>
        <taxon>Fusobacteriales</taxon>
        <taxon>Leptotrichiaceae</taxon>
        <taxon>Leptotrichia</taxon>
    </lineage>
</organism>
<dbReference type="CDD" id="cd04848">
    <property type="entry name" value="Peptidases_S8_Autotransporter_serine_protease_like"/>
    <property type="match status" value="1"/>
</dbReference>
<feature type="compositionally biased region" description="Polar residues" evidence="6">
    <location>
        <begin position="28"/>
        <end position="60"/>
    </location>
</feature>
<keyword evidence="1 5" id="KW-0645">Protease</keyword>
<keyword evidence="4 5" id="KW-0720">Serine protease</keyword>
<dbReference type="STRING" id="157687.HMPREF3180_01964"/>
<dbReference type="PANTHER" id="PTHR35037">
    <property type="entry name" value="C-TERMINAL REGION OF AIDA-LIKE PROTEIN"/>
    <property type="match status" value="1"/>
</dbReference>
<reference evidence="9" key="1">
    <citation type="submission" date="2016-01" db="EMBL/GenBank/DDBJ databases">
        <authorList>
            <person name="Mitreva M."/>
            <person name="Pepin K.H."/>
            <person name="Mihindukulasuriya K.A."/>
            <person name="Fulton R."/>
            <person name="Fronick C."/>
            <person name="O'Laughlin M."/>
            <person name="Miner T."/>
            <person name="Herter B."/>
            <person name="Rosa B.A."/>
            <person name="Cordes M."/>
            <person name="Tomlinson C."/>
            <person name="Wollam A."/>
            <person name="Palsikar V.B."/>
            <person name="Mardis E.R."/>
            <person name="Wilson R.K."/>
        </authorList>
    </citation>
    <scope>NUCLEOTIDE SEQUENCE [LARGE SCALE GENOMIC DNA]</scope>
    <source>
        <strain evidence="9">KA00185</strain>
    </source>
</reference>
<comment type="caution">
    <text evidence="8">The sequence shown here is derived from an EMBL/GenBank/DDBJ whole genome shotgun (WGS) entry which is preliminary data.</text>
</comment>
<dbReference type="Pfam" id="PF12951">
    <property type="entry name" value="PATR"/>
    <property type="match status" value="1"/>
</dbReference>
<dbReference type="GO" id="GO:0004252">
    <property type="term" value="F:serine-type endopeptidase activity"/>
    <property type="evidence" value="ECO:0007669"/>
    <property type="project" value="UniProtKB-UniRule"/>
</dbReference>
<evidence type="ECO:0000256" key="2">
    <source>
        <dbReference type="ARBA" id="ARBA00022729"/>
    </source>
</evidence>